<evidence type="ECO:0000313" key="3">
    <source>
        <dbReference type="Proteomes" id="UP000578112"/>
    </source>
</evidence>
<dbReference type="Proteomes" id="UP000578112">
    <property type="component" value="Unassembled WGS sequence"/>
</dbReference>
<reference evidence="2 3" key="1">
    <citation type="submission" date="2020-08" db="EMBL/GenBank/DDBJ databases">
        <title>Sequencing the genomes of 1000 actinobacteria strains.</title>
        <authorList>
            <person name="Klenk H.-P."/>
        </authorList>
    </citation>
    <scope>NUCLEOTIDE SEQUENCE [LARGE SCALE GENOMIC DNA]</scope>
    <source>
        <strain evidence="2 3">DSM 43149</strain>
    </source>
</reference>
<keyword evidence="3" id="KW-1185">Reference proteome</keyword>
<proteinExistence type="predicted"/>
<name>A0A7W7HVE4_9ACTN</name>
<dbReference type="AlphaFoldDB" id="A0A7W7HVE4"/>
<dbReference type="EMBL" id="JACHNH010000001">
    <property type="protein sequence ID" value="MBB4761460.1"/>
    <property type="molecule type" value="Genomic_DNA"/>
</dbReference>
<comment type="caution">
    <text evidence="2">The sequence shown here is derived from an EMBL/GenBank/DDBJ whole genome shotgun (WGS) entry which is preliminary data.</text>
</comment>
<accession>A0A7W7HVE4</accession>
<organism evidence="2 3">
    <name type="scientific">Actinoplanes digitatis</name>
    <dbReference type="NCBI Taxonomy" id="1868"/>
    <lineage>
        <taxon>Bacteria</taxon>
        <taxon>Bacillati</taxon>
        <taxon>Actinomycetota</taxon>
        <taxon>Actinomycetes</taxon>
        <taxon>Micromonosporales</taxon>
        <taxon>Micromonosporaceae</taxon>
        <taxon>Actinoplanes</taxon>
    </lineage>
</organism>
<sequence length="112" mass="12742">MADDRVRLERDQQRLVQAVYDSYRGTGNWPTFDNIDRQLDRGRWPLDAGKVLRDIPDSILIPSPFAATNPDQPLKLKLEGIAACKGSDEDVSLFLDREPPPRPRKPQLTYPA</sequence>
<evidence type="ECO:0000256" key="1">
    <source>
        <dbReference type="SAM" id="MobiDB-lite"/>
    </source>
</evidence>
<gene>
    <name evidence="2" type="ORF">BJ971_002016</name>
</gene>
<evidence type="ECO:0000313" key="2">
    <source>
        <dbReference type="EMBL" id="MBB4761460.1"/>
    </source>
</evidence>
<protein>
    <submittedName>
        <fullName evidence="2">Uncharacterized protein</fullName>
    </submittedName>
</protein>
<feature type="region of interest" description="Disordered" evidence="1">
    <location>
        <begin position="92"/>
        <end position="112"/>
    </location>
</feature>
<dbReference type="RefSeq" id="WP_184991876.1">
    <property type="nucleotide sequence ID" value="NZ_BOMK01000072.1"/>
</dbReference>